<feature type="transmembrane region" description="Helical" evidence="6">
    <location>
        <begin position="196"/>
        <end position="217"/>
    </location>
</feature>
<evidence type="ECO:0000256" key="5">
    <source>
        <dbReference type="ARBA" id="ARBA00023136"/>
    </source>
</evidence>
<gene>
    <name evidence="8" type="ORF">FSB_LOCUS24074</name>
</gene>
<dbReference type="NCBIfam" id="TIGR00797">
    <property type="entry name" value="matE"/>
    <property type="match status" value="1"/>
</dbReference>
<feature type="transmembrane region" description="Helical" evidence="6">
    <location>
        <begin position="404"/>
        <end position="426"/>
    </location>
</feature>
<keyword evidence="5 6" id="KW-0472">Membrane</keyword>
<comment type="subcellular location">
    <subcellularLocation>
        <location evidence="1">Membrane</location>
        <topology evidence="1">Multi-pass membrane protein</topology>
    </subcellularLocation>
</comment>
<evidence type="ECO:0000256" key="2">
    <source>
        <dbReference type="ARBA" id="ARBA00010199"/>
    </source>
</evidence>
<dbReference type="PANTHER" id="PTHR42893:SF46">
    <property type="entry name" value="PROTEIN DETOXIFICATION 44, CHLOROPLASTIC"/>
    <property type="match status" value="1"/>
</dbReference>
<organism evidence="8">
    <name type="scientific">Fagus sylvatica</name>
    <name type="common">Beechnut</name>
    <dbReference type="NCBI Taxonomy" id="28930"/>
    <lineage>
        <taxon>Eukaryota</taxon>
        <taxon>Viridiplantae</taxon>
        <taxon>Streptophyta</taxon>
        <taxon>Embryophyta</taxon>
        <taxon>Tracheophyta</taxon>
        <taxon>Spermatophyta</taxon>
        <taxon>Magnoliopsida</taxon>
        <taxon>eudicotyledons</taxon>
        <taxon>Gunneridae</taxon>
        <taxon>Pentapetalae</taxon>
        <taxon>rosids</taxon>
        <taxon>fabids</taxon>
        <taxon>Fagales</taxon>
        <taxon>Fagaceae</taxon>
        <taxon>Fagus</taxon>
    </lineage>
</organism>
<name>A0A2N9G9D1_FAGSY</name>
<dbReference type="GO" id="GO:0042910">
    <property type="term" value="F:xenobiotic transmembrane transporter activity"/>
    <property type="evidence" value="ECO:0007669"/>
    <property type="project" value="InterPro"/>
</dbReference>
<evidence type="ECO:0000256" key="3">
    <source>
        <dbReference type="ARBA" id="ARBA00022692"/>
    </source>
</evidence>
<dbReference type="InterPro" id="IPR044644">
    <property type="entry name" value="DinF-like"/>
</dbReference>
<dbReference type="GO" id="GO:0015297">
    <property type="term" value="F:antiporter activity"/>
    <property type="evidence" value="ECO:0007669"/>
    <property type="project" value="InterPro"/>
</dbReference>
<feature type="transmembrane region" description="Helical" evidence="6">
    <location>
        <begin position="269"/>
        <end position="292"/>
    </location>
</feature>
<accession>A0A2N9G9D1</accession>
<comment type="caution">
    <text evidence="6">Lacks conserved residue(s) required for the propagation of feature annotation.</text>
</comment>
<feature type="transmembrane region" description="Helical" evidence="6">
    <location>
        <begin position="526"/>
        <end position="547"/>
    </location>
</feature>
<feature type="transmembrane region" description="Helical" evidence="6">
    <location>
        <begin position="366"/>
        <end position="384"/>
    </location>
</feature>
<evidence type="ECO:0000256" key="7">
    <source>
        <dbReference type="SAM" id="MobiDB-lite"/>
    </source>
</evidence>
<protein>
    <recommendedName>
        <fullName evidence="6">Protein DETOXIFICATION</fullName>
    </recommendedName>
    <alternativeName>
        <fullName evidence="6">Multidrug and toxic compound extrusion protein</fullName>
    </alternativeName>
</protein>
<evidence type="ECO:0000313" key="8">
    <source>
        <dbReference type="EMBL" id="SPC96192.1"/>
    </source>
</evidence>
<keyword evidence="4 6" id="KW-1133">Transmembrane helix</keyword>
<feature type="transmembrane region" description="Helical" evidence="6">
    <location>
        <begin position="336"/>
        <end position="354"/>
    </location>
</feature>
<feature type="region of interest" description="Disordered" evidence="7">
    <location>
        <begin position="38"/>
        <end position="77"/>
    </location>
</feature>
<dbReference type="InterPro" id="IPR002528">
    <property type="entry name" value="MATE_fam"/>
</dbReference>
<evidence type="ECO:0000256" key="1">
    <source>
        <dbReference type="ARBA" id="ARBA00004141"/>
    </source>
</evidence>
<feature type="transmembrane region" description="Helical" evidence="6">
    <location>
        <begin position="438"/>
        <end position="455"/>
    </location>
</feature>
<dbReference type="PANTHER" id="PTHR42893">
    <property type="entry name" value="PROTEIN DETOXIFICATION 44, CHLOROPLASTIC-RELATED"/>
    <property type="match status" value="1"/>
</dbReference>
<keyword evidence="3 6" id="KW-0812">Transmembrane</keyword>
<dbReference type="Pfam" id="PF01554">
    <property type="entry name" value="MatE"/>
    <property type="match status" value="1"/>
</dbReference>
<dbReference type="GO" id="GO:0016020">
    <property type="term" value="C:membrane"/>
    <property type="evidence" value="ECO:0007669"/>
    <property type="project" value="UniProtKB-SubCell"/>
</dbReference>
<dbReference type="EMBL" id="OIVN01001646">
    <property type="protein sequence ID" value="SPC96192.1"/>
    <property type="molecule type" value="Genomic_DNA"/>
</dbReference>
<proteinExistence type="inferred from homology"/>
<feature type="transmembrane region" description="Helical" evidence="6">
    <location>
        <begin position="500"/>
        <end position="520"/>
    </location>
</feature>
<feature type="transmembrane region" description="Helical" evidence="6">
    <location>
        <begin position="237"/>
        <end position="257"/>
    </location>
</feature>
<dbReference type="AlphaFoldDB" id="A0A2N9G9D1"/>
<comment type="similarity">
    <text evidence="2 6">Belongs to the multi antimicrobial extrusion (MATE) (TC 2.A.66.1) family.</text>
</comment>
<evidence type="ECO:0000256" key="4">
    <source>
        <dbReference type="ARBA" id="ARBA00022989"/>
    </source>
</evidence>
<evidence type="ECO:0000256" key="6">
    <source>
        <dbReference type="RuleBase" id="RU004914"/>
    </source>
</evidence>
<sequence length="603" mass="64192">MASALTLHHLLCLYSPKTNPSSISHSPIRNPNCSVRIRTVPKSSPKKRATTSLENPPLEPKPDSPTNRIDPDPPSFPSPLRRLRDVIKFDELALEILSIALPAALALAADPIASLVDSAFVGHIGSVELAAVGVSVSVFNLVSKLFNVPLLNITTSFVAEEQALISKGAEGSSEMDNDCTAEHEGKKLLPSVSTSLALAASIGIAEAVALSFGSGFLMNIMGIPVDSPMRVPAEQFLTWRAFGAPPIVIALAAQGTFRAGNLLNALLDPILIFLVGLGIGGAAISTVISEYVSNVVNYIMLDVPEILKKRVILLKLSGLLIDIGNSYLAITGGLLIGRTLAVLVTMTLATSMAAREGPIPMAGHQICIQVWLAVSLLTDALALAGQALLASGYSQGNYEQSRQVIYRVLQIGLVSGIALAVILFLGFGAFSSLFTTDLEVLGIAWSGILVAYLVLSGPVKVEFGPTGFEPTVNAIAGSQPMNALAFVLDGLYYGVSDFGYAAYSMVLVGLISSIFLLVAAPVFGLAGVWAGLFLFMTLRVVAGIWRLGTKSGPWKMVWSEVMVNDTLSYRKLKSFKQTFTGASVTRVLRQGVQLREGRMYYWR</sequence>
<reference evidence="8" key="1">
    <citation type="submission" date="2018-02" db="EMBL/GenBank/DDBJ databases">
        <authorList>
            <person name="Cohen D.B."/>
            <person name="Kent A.D."/>
        </authorList>
    </citation>
    <scope>NUCLEOTIDE SEQUENCE</scope>
</reference>